<evidence type="ECO:0000256" key="4">
    <source>
        <dbReference type="ARBA" id="ARBA00022692"/>
    </source>
</evidence>
<keyword evidence="4 7" id="KW-0812">Transmembrane</keyword>
<dbReference type="Pfam" id="PF13715">
    <property type="entry name" value="CarbopepD_reg_2"/>
    <property type="match status" value="1"/>
</dbReference>
<dbReference type="SUPFAM" id="SSF49464">
    <property type="entry name" value="Carboxypeptidase regulatory domain-like"/>
    <property type="match status" value="1"/>
</dbReference>
<evidence type="ECO:0000256" key="7">
    <source>
        <dbReference type="PROSITE-ProRule" id="PRU01360"/>
    </source>
</evidence>
<evidence type="ECO:0000256" key="8">
    <source>
        <dbReference type="SAM" id="MobiDB-lite"/>
    </source>
</evidence>
<dbReference type="SUPFAM" id="SSF56935">
    <property type="entry name" value="Porins"/>
    <property type="match status" value="1"/>
</dbReference>
<dbReference type="InterPro" id="IPR036942">
    <property type="entry name" value="Beta-barrel_TonB_sf"/>
</dbReference>
<evidence type="ECO:0000256" key="5">
    <source>
        <dbReference type="ARBA" id="ARBA00023136"/>
    </source>
</evidence>
<dbReference type="KEGG" id="stha:NCTC11429_02171"/>
<reference evidence="10 11" key="1">
    <citation type="submission" date="2019-05" db="EMBL/GenBank/DDBJ databases">
        <authorList>
            <consortium name="Pathogen Informatics"/>
        </authorList>
    </citation>
    <scope>NUCLEOTIDE SEQUENCE [LARGE SCALE GENOMIC DNA]</scope>
    <source>
        <strain evidence="10 11">NCTC11429</strain>
    </source>
</reference>
<dbReference type="AlphaFoldDB" id="A0A4U9UZ83"/>
<dbReference type="InterPro" id="IPR023997">
    <property type="entry name" value="TonB-dep_OMP_SusC/RagA_CS"/>
</dbReference>
<keyword evidence="5 7" id="KW-0472">Membrane</keyword>
<comment type="subcellular location">
    <subcellularLocation>
        <location evidence="1 7">Cell outer membrane</location>
        <topology evidence="1 7">Multi-pass membrane protein</topology>
    </subcellularLocation>
</comment>
<dbReference type="STRING" id="1123265.GCA_000686625_01038"/>
<evidence type="ECO:0000313" key="11">
    <source>
        <dbReference type="Proteomes" id="UP000308196"/>
    </source>
</evidence>
<dbReference type="InterPro" id="IPR039426">
    <property type="entry name" value="TonB-dep_rcpt-like"/>
</dbReference>
<dbReference type="InterPro" id="IPR008969">
    <property type="entry name" value="CarboxyPept-like_regulatory"/>
</dbReference>
<dbReference type="NCBIfam" id="TIGR04056">
    <property type="entry name" value="OMP_RagA_SusC"/>
    <property type="match status" value="1"/>
</dbReference>
<dbReference type="FunFam" id="2.170.130.10:FF:000008">
    <property type="entry name" value="SusC/RagA family TonB-linked outer membrane protein"/>
    <property type="match status" value="1"/>
</dbReference>
<keyword evidence="6 7" id="KW-0998">Cell outer membrane</keyword>
<evidence type="ECO:0000256" key="1">
    <source>
        <dbReference type="ARBA" id="ARBA00004571"/>
    </source>
</evidence>
<dbReference type="Proteomes" id="UP000308196">
    <property type="component" value="Chromosome"/>
</dbReference>
<evidence type="ECO:0000259" key="9">
    <source>
        <dbReference type="Pfam" id="PF07715"/>
    </source>
</evidence>
<dbReference type="RefSeq" id="WP_051607312.1">
    <property type="nucleotide sequence ID" value="NZ_CP158797.1"/>
</dbReference>
<protein>
    <submittedName>
        <fullName evidence="10">Outer membrane cobalamin receptor protein</fullName>
    </submittedName>
</protein>
<comment type="similarity">
    <text evidence="7">Belongs to the TonB-dependent receptor family.</text>
</comment>
<proteinExistence type="inferred from homology"/>
<dbReference type="InterPro" id="IPR037066">
    <property type="entry name" value="Plug_dom_sf"/>
</dbReference>
<dbReference type="Gene3D" id="2.40.170.20">
    <property type="entry name" value="TonB-dependent receptor, beta-barrel domain"/>
    <property type="match status" value="1"/>
</dbReference>
<keyword evidence="2 7" id="KW-0813">Transport</keyword>
<dbReference type="NCBIfam" id="TIGR04057">
    <property type="entry name" value="SusC_RagA_signa"/>
    <property type="match status" value="1"/>
</dbReference>
<dbReference type="Gene3D" id="2.170.130.10">
    <property type="entry name" value="TonB-dependent receptor, plug domain"/>
    <property type="match status" value="1"/>
</dbReference>
<feature type="region of interest" description="Disordered" evidence="8">
    <location>
        <begin position="866"/>
        <end position="886"/>
    </location>
</feature>
<evidence type="ECO:0000313" key="10">
    <source>
        <dbReference type="EMBL" id="VTR39395.1"/>
    </source>
</evidence>
<evidence type="ECO:0000256" key="2">
    <source>
        <dbReference type="ARBA" id="ARBA00022448"/>
    </source>
</evidence>
<organism evidence="10 11">
    <name type="scientific">Sphingobacterium thalpophilum</name>
    <dbReference type="NCBI Taxonomy" id="259"/>
    <lineage>
        <taxon>Bacteria</taxon>
        <taxon>Pseudomonadati</taxon>
        <taxon>Bacteroidota</taxon>
        <taxon>Sphingobacteriia</taxon>
        <taxon>Sphingobacteriales</taxon>
        <taxon>Sphingobacteriaceae</taxon>
        <taxon>Sphingobacterium</taxon>
    </lineage>
</organism>
<keyword evidence="10" id="KW-0675">Receptor</keyword>
<dbReference type="GeneID" id="78462897"/>
<dbReference type="EMBL" id="LR590484">
    <property type="protein sequence ID" value="VTR39395.1"/>
    <property type="molecule type" value="Genomic_DNA"/>
</dbReference>
<dbReference type="InterPro" id="IPR012910">
    <property type="entry name" value="Plug_dom"/>
</dbReference>
<dbReference type="Gene3D" id="2.60.40.1120">
    <property type="entry name" value="Carboxypeptidase-like, regulatory domain"/>
    <property type="match status" value="1"/>
</dbReference>
<dbReference type="Pfam" id="PF07715">
    <property type="entry name" value="Plug"/>
    <property type="match status" value="1"/>
</dbReference>
<dbReference type="PROSITE" id="PS52016">
    <property type="entry name" value="TONB_DEPENDENT_REC_3"/>
    <property type="match status" value="1"/>
</dbReference>
<feature type="domain" description="TonB-dependent receptor plug" evidence="9">
    <location>
        <begin position="125"/>
        <end position="232"/>
    </location>
</feature>
<accession>A0A4U9UZ83</accession>
<keyword evidence="3 7" id="KW-1134">Transmembrane beta strand</keyword>
<dbReference type="InterPro" id="IPR023996">
    <property type="entry name" value="TonB-dep_OMP_SusC/RagA"/>
</dbReference>
<evidence type="ECO:0000256" key="6">
    <source>
        <dbReference type="ARBA" id="ARBA00023237"/>
    </source>
</evidence>
<name>A0A4U9UZ83_9SPHI</name>
<evidence type="ECO:0000256" key="3">
    <source>
        <dbReference type="ARBA" id="ARBA00022452"/>
    </source>
</evidence>
<gene>
    <name evidence="10" type="ORF">NCTC11429_02171</name>
</gene>
<feature type="compositionally biased region" description="Polar residues" evidence="8">
    <location>
        <begin position="876"/>
        <end position="886"/>
    </location>
</feature>
<dbReference type="GO" id="GO:0009279">
    <property type="term" value="C:cell outer membrane"/>
    <property type="evidence" value="ECO:0007669"/>
    <property type="project" value="UniProtKB-SubCell"/>
</dbReference>
<sequence>MLKNISKDKPLLFRSKFKLALITLALPVHLWAQSNKISGIVVDEGNVPLTGVSIRVNGTDRTIQTDSKGVFQYIARDGDILQLSSVGYEPATVTVQGNAPIRVQLKKSNRDLDEVVVIGYGTARKRDLTGAVGSIKGSEIKDIPVTTTAQALTGKIAGVNIVTQSGAPGSAVNVTVRGGTSFSGSSNPLVIVDGFVLEGGLNNVDASDIESVDVLKDASASAIYGSRGANGVILITTKSAKSGRTNIDYNTYFSFETLSKKLELLGVEDYVKYQYEYQTLGGRQQQFANMFGGDPTAPDFGSNAYTRIKQQYGNRTGIDWQQEVFGSSAVLQSHNVNINGGNEKTKLMLSYNNMSQDGILAKSGFNRNSIRAKVNHNLFRGVDLDFNTLLQDANTQGGGSLGGMLKMSILQPVTGGIRFTDEQLLHADIAEELQATDSQYDIYNPIIMNDAITKAKASRLAVVNLGLNIKFLKDFTFRTAGSYQWKHSRNDMWDDGRTVNARNNGGPYGSRSNAEGYQWQLTNTLSWTRQLDKHNLNLMIGHEVLYSKDQSLGHTYYGFPQSNFGLNDVSLATRIDRADVDEGRYGLVSGFARAIYNYNDRYLFTATLRADGNSKFKENHQWGYFPSASAAWNIHKEHFMEGQHFFDQLKLRAGYGSTGNDNIGNVTYATLYGSTIAAINNTEVVGLKPSDLLGNPELQWEKTQTTNIALDIAILKNRISLTTDFYSNKSSNLLLKQTIPTSTGYRYQNQNVAALRNRGVEFTLRTLNIKRQDFQWQTNFNITFNRSKTLGLYGSTSEGNDFMLNNLSSRIDFITRVGETVGQFYGYKFDGVYTTDDFIQNTDGSYSLKDGVASLKGKNRSTIKPGDVKYMPTAGETDSNGNPVWSTNDRTVIGSPEPKFFGGIGNSFSYKNFDLNVFLNFAYGNKAFNMNTQRFMGPYLPNQNALKSMAGRFTLIDPNTGAETRDLVRLAELNPNQHEKDHVWSLNAANNIAISDALDYYLEDASFLRINNVTLGYTMPQELSKRAFIQKMRVFLTLNNIHTFTKFSGYDPEVASTSSILTRGVDNSAYPRTKSFVLGVNLTF</sequence>